<dbReference type="EMBL" id="AGSI01000004">
    <property type="protein sequence ID" value="EIE25023.1"/>
    <property type="molecule type" value="Genomic_DNA"/>
</dbReference>
<evidence type="ECO:0000256" key="2">
    <source>
        <dbReference type="SAM" id="MobiDB-lite"/>
    </source>
</evidence>
<dbReference type="STRING" id="574566.I0Z304"/>
<feature type="coiled-coil region" evidence="1">
    <location>
        <begin position="436"/>
        <end position="463"/>
    </location>
</feature>
<evidence type="ECO:0000313" key="4">
    <source>
        <dbReference type="Proteomes" id="UP000007264"/>
    </source>
</evidence>
<feature type="compositionally biased region" description="Low complexity" evidence="2">
    <location>
        <begin position="196"/>
        <end position="216"/>
    </location>
</feature>
<evidence type="ECO:0000256" key="1">
    <source>
        <dbReference type="SAM" id="Coils"/>
    </source>
</evidence>
<dbReference type="InterPro" id="IPR012674">
    <property type="entry name" value="Calycin"/>
</dbReference>
<name>I0Z304_COCSC</name>
<keyword evidence="1" id="KW-0175">Coiled coil</keyword>
<accession>I0Z304</accession>
<dbReference type="GeneID" id="17043026"/>
<feature type="region of interest" description="Disordered" evidence="2">
    <location>
        <begin position="185"/>
        <end position="336"/>
    </location>
</feature>
<feature type="compositionally biased region" description="Polar residues" evidence="2">
    <location>
        <begin position="248"/>
        <end position="257"/>
    </location>
</feature>
<dbReference type="RefSeq" id="XP_005649567.1">
    <property type="nucleotide sequence ID" value="XM_005649510.1"/>
</dbReference>
<sequence length="487" mass="53190">MGYPWVVRKALMKYGAKSTDIVRHKGSLMTVTTVNAKGSWTRTLDTEKTLQQRSAEGRLCKTTAFWDGKIHKSRMEPVEGSPQGRRTESWRFMDSGMMVVRSALQTEKGKDVVMFWYLEAIEMPERPRGLFGRSRLRRIANDQKRVMRATGSDNQYLRYLGSNMAKWVTPADQYISMRSAEKESRAHETLMSGNTSPRSFSSNAFSPFSSSPRAASGNAQLPSWGSAAGSSVHRESSASEARPPHPPLTSTAPQASDISAGALEATHRREGSGGAPPAPGLEECKTDSGKTDKTDGGRSDGARSATAPPLAGRPGPLPHPPPPQPQPPAHARSYSNASSIAGVELYPSGNLGSGSGQLGGAHHAHRRSLTNLSELGAEKSPESASRVRPPPESLEAQLSHKLQEYAENRSITSVVPVDNPLTTDEPELLEMSPEQAEETQLKLVELERELRAAARKRHEYAEGRECFCCTCVFHSFVIPAYVRTWDL</sequence>
<dbReference type="OrthoDB" id="354351at2759"/>
<keyword evidence="4" id="KW-1185">Reference proteome</keyword>
<dbReference type="AlphaFoldDB" id="I0Z304"/>
<dbReference type="Gene3D" id="2.40.128.20">
    <property type="match status" value="1"/>
</dbReference>
<comment type="caution">
    <text evidence="3">The sequence shown here is derived from an EMBL/GenBank/DDBJ whole genome shotgun (WGS) entry which is preliminary data.</text>
</comment>
<proteinExistence type="predicted"/>
<evidence type="ECO:0000313" key="3">
    <source>
        <dbReference type="EMBL" id="EIE25023.1"/>
    </source>
</evidence>
<feature type="compositionally biased region" description="Basic and acidic residues" evidence="2">
    <location>
        <begin position="282"/>
        <end position="301"/>
    </location>
</feature>
<feature type="compositionally biased region" description="Pro residues" evidence="2">
    <location>
        <begin position="315"/>
        <end position="328"/>
    </location>
</feature>
<protein>
    <submittedName>
        <fullName evidence="3">Uncharacterized protein</fullName>
    </submittedName>
</protein>
<dbReference type="SUPFAM" id="SSF50814">
    <property type="entry name" value="Lipocalins"/>
    <property type="match status" value="1"/>
</dbReference>
<gene>
    <name evidence="3" type="ORF">COCSUDRAFT_61272</name>
</gene>
<dbReference type="KEGG" id="csl:COCSUDRAFT_61272"/>
<dbReference type="Proteomes" id="UP000007264">
    <property type="component" value="Unassembled WGS sequence"/>
</dbReference>
<reference evidence="3 4" key="1">
    <citation type="journal article" date="2012" name="Genome Biol.">
        <title>The genome of the polar eukaryotic microalga coccomyxa subellipsoidea reveals traits of cold adaptation.</title>
        <authorList>
            <person name="Blanc G."/>
            <person name="Agarkova I."/>
            <person name="Grimwood J."/>
            <person name="Kuo A."/>
            <person name="Brueggeman A."/>
            <person name="Dunigan D."/>
            <person name="Gurnon J."/>
            <person name="Ladunga I."/>
            <person name="Lindquist E."/>
            <person name="Lucas S."/>
            <person name="Pangilinan J."/>
            <person name="Proschold T."/>
            <person name="Salamov A."/>
            <person name="Schmutz J."/>
            <person name="Weeks D."/>
            <person name="Yamada T."/>
            <person name="Claverie J.M."/>
            <person name="Grigoriev I."/>
            <person name="Van Etten J."/>
            <person name="Lomsadze A."/>
            <person name="Borodovsky M."/>
        </authorList>
    </citation>
    <scope>NUCLEOTIDE SEQUENCE [LARGE SCALE GENOMIC DNA]</scope>
    <source>
        <strain evidence="3 4">C-169</strain>
    </source>
</reference>
<feature type="region of interest" description="Disordered" evidence="2">
    <location>
        <begin position="372"/>
        <end position="394"/>
    </location>
</feature>
<organism evidence="3 4">
    <name type="scientific">Coccomyxa subellipsoidea (strain C-169)</name>
    <name type="common">Green microalga</name>
    <dbReference type="NCBI Taxonomy" id="574566"/>
    <lineage>
        <taxon>Eukaryota</taxon>
        <taxon>Viridiplantae</taxon>
        <taxon>Chlorophyta</taxon>
        <taxon>core chlorophytes</taxon>
        <taxon>Trebouxiophyceae</taxon>
        <taxon>Trebouxiophyceae incertae sedis</taxon>
        <taxon>Coccomyxaceae</taxon>
        <taxon>Coccomyxa</taxon>
        <taxon>Coccomyxa subellipsoidea</taxon>
    </lineage>
</organism>